<evidence type="ECO:0000259" key="5">
    <source>
        <dbReference type="Pfam" id="PF07291"/>
    </source>
</evidence>
<reference evidence="6 7" key="1">
    <citation type="submission" date="2019-03" db="EMBL/GenBank/DDBJ databases">
        <title>Draft genome sequences of novel Actinobacteria.</title>
        <authorList>
            <person name="Sahin N."/>
            <person name="Ay H."/>
            <person name="Saygin H."/>
        </authorList>
    </citation>
    <scope>NUCLEOTIDE SEQUENCE [LARGE SCALE GENOMIC DNA]</scope>
    <source>
        <strain evidence="6 7">DSM 41900</strain>
    </source>
</reference>
<dbReference type="InterPro" id="IPR009908">
    <property type="entry name" value="Methylamine_util_MauE"/>
</dbReference>
<dbReference type="RefSeq" id="WP_132818099.1">
    <property type="nucleotide sequence ID" value="NZ_SMKI01000109.1"/>
</dbReference>
<evidence type="ECO:0000256" key="3">
    <source>
        <dbReference type="ARBA" id="ARBA00022989"/>
    </source>
</evidence>
<evidence type="ECO:0000256" key="4">
    <source>
        <dbReference type="ARBA" id="ARBA00023136"/>
    </source>
</evidence>
<feature type="domain" description="Methylamine utilisation protein MauE" evidence="5">
    <location>
        <begin position="7"/>
        <end position="135"/>
    </location>
</feature>
<dbReference type="OrthoDB" id="3386503at2"/>
<dbReference type="Pfam" id="PF07291">
    <property type="entry name" value="MauE"/>
    <property type="match status" value="1"/>
</dbReference>
<gene>
    <name evidence="6" type="ORF">E1283_12705</name>
</gene>
<dbReference type="GO" id="GO:0030416">
    <property type="term" value="P:methylamine metabolic process"/>
    <property type="evidence" value="ECO:0007669"/>
    <property type="project" value="InterPro"/>
</dbReference>
<name>A0A4R4TI61_9ACTN</name>
<evidence type="ECO:0000313" key="7">
    <source>
        <dbReference type="Proteomes" id="UP000295345"/>
    </source>
</evidence>
<dbReference type="GO" id="GO:0016020">
    <property type="term" value="C:membrane"/>
    <property type="evidence" value="ECO:0007669"/>
    <property type="project" value="UniProtKB-SubCell"/>
</dbReference>
<dbReference type="AlphaFoldDB" id="A0A4R4TI61"/>
<comment type="subcellular location">
    <subcellularLocation>
        <location evidence="1">Membrane</location>
        <topology evidence="1">Multi-pass membrane protein</topology>
    </subcellularLocation>
</comment>
<accession>A0A4R4TI61</accession>
<comment type="caution">
    <text evidence="6">The sequence shown here is derived from an EMBL/GenBank/DDBJ whole genome shotgun (WGS) entry which is preliminary data.</text>
</comment>
<organism evidence="6 7">
    <name type="scientific">Streptomyces hainanensis</name>
    <dbReference type="NCBI Taxonomy" id="402648"/>
    <lineage>
        <taxon>Bacteria</taxon>
        <taxon>Bacillati</taxon>
        <taxon>Actinomycetota</taxon>
        <taxon>Actinomycetes</taxon>
        <taxon>Kitasatosporales</taxon>
        <taxon>Streptomycetaceae</taxon>
        <taxon>Streptomyces</taxon>
    </lineage>
</organism>
<evidence type="ECO:0000313" key="6">
    <source>
        <dbReference type="EMBL" id="TDC75374.1"/>
    </source>
</evidence>
<keyword evidence="3" id="KW-1133">Transmembrane helix</keyword>
<dbReference type="EMBL" id="SMKI01000109">
    <property type="protein sequence ID" value="TDC75374.1"/>
    <property type="molecule type" value="Genomic_DNA"/>
</dbReference>
<evidence type="ECO:0000256" key="2">
    <source>
        <dbReference type="ARBA" id="ARBA00022692"/>
    </source>
</evidence>
<keyword evidence="2" id="KW-0812">Transmembrane</keyword>
<keyword evidence="7" id="KW-1185">Reference proteome</keyword>
<keyword evidence="4" id="KW-0472">Membrane</keyword>
<sequence>MSWIEPVAALCPPLVAAALAATGAAKLFAGRRLPARAAGTALPRLVGGPRRAAGVLRATGAAELALACWLLAGPGRAAAGVATALLGVGFLGYLTVARVAAPGSSCGCAANDRAPISWRAFVRAGAVTLAGAGAALATTPWWTAVAHHRVAAGAALALGVAPLCRRPAGRALGRLRGRLFGSPPAAPARAGGPVPFAASVELLERSRAWETAAPLIRSGLLDHWEEDGWRILHYAGARPDPDRGGERPVSVVFALDATADLDRPLGQAIRIGVVDRETDRVLTGELLTGEPPDG</sequence>
<dbReference type="Proteomes" id="UP000295345">
    <property type="component" value="Unassembled WGS sequence"/>
</dbReference>
<evidence type="ECO:0000256" key="1">
    <source>
        <dbReference type="ARBA" id="ARBA00004141"/>
    </source>
</evidence>
<proteinExistence type="predicted"/>
<protein>
    <recommendedName>
        <fullName evidence="5">Methylamine utilisation protein MauE domain-containing protein</fullName>
    </recommendedName>
</protein>